<organism evidence="1 2">
    <name type="scientific">Rarobacter incanus</name>
    <dbReference type="NCBI Taxonomy" id="153494"/>
    <lineage>
        <taxon>Bacteria</taxon>
        <taxon>Bacillati</taxon>
        <taxon>Actinomycetota</taxon>
        <taxon>Actinomycetes</taxon>
        <taxon>Micrococcales</taxon>
        <taxon>Rarobacteraceae</taxon>
        <taxon>Rarobacter</taxon>
    </lineage>
</organism>
<accession>A0A542SQ62</accession>
<evidence type="ECO:0000313" key="2">
    <source>
        <dbReference type="Proteomes" id="UP000316181"/>
    </source>
</evidence>
<dbReference type="EMBL" id="VFNV01000001">
    <property type="protein sequence ID" value="TQK76753.1"/>
    <property type="molecule type" value="Genomic_DNA"/>
</dbReference>
<evidence type="ECO:0000313" key="1">
    <source>
        <dbReference type="EMBL" id="TQK76753.1"/>
    </source>
</evidence>
<protein>
    <submittedName>
        <fullName evidence="1">Uncharacterized protein</fullName>
    </submittedName>
</protein>
<gene>
    <name evidence="1" type="ORF">FB389_1443</name>
</gene>
<keyword evidence="2" id="KW-1185">Reference proteome</keyword>
<dbReference type="RefSeq" id="WP_170207917.1">
    <property type="nucleotide sequence ID" value="NZ_BAAATB010000010.1"/>
</dbReference>
<comment type="caution">
    <text evidence="1">The sequence shown here is derived from an EMBL/GenBank/DDBJ whole genome shotgun (WGS) entry which is preliminary data.</text>
</comment>
<dbReference type="Proteomes" id="UP000316181">
    <property type="component" value="Unassembled WGS sequence"/>
</dbReference>
<proteinExistence type="predicted"/>
<name>A0A542SQ62_9MICO</name>
<reference evidence="1 2" key="1">
    <citation type="submission" date="2019-06" db="EMBL/GenBank/DDBJ databases">
        <title>Sequencing the genomes of 1000 actinobacteria strains.</title>
        <authorList>
            <person name="Klenk H.-P."/>
        </authorList>
    </citation>
    <scope>NUCLEOTIDE SEQUENCE [LARGE SCALE GENOMIC DNA]</scope>
    <source>
        <strain evidence="1 2">DSM 10596</strain>
    </source>
</reference>
<dbReference type="AlphaFoldDB" id="A0A542SQ62"/>
<sequence length="47" mass="5056">MLSAEEASAGHVPGVEVSADAMKARATDRFCFTCGRRRLALDGAEDW</sequence>